<dbReference type="AlphaFoldDB" id="A0A0E9RC24"/>
<accession>A0A0E9RC24</accession>
<reference evidence="1" key="2">
    <citation type="journal article" date="2015" name="Fish Shellfish Immunol.">
        <title>Early steps in the European eel (Anguilla anguilla)-Vibrio vulnificus interaction in the gills: Role of the RtxA13 toxin.</title>
        <authorList>
            <person name="Callol A."/>
            <person name="Pajuelo D."/>
            <person name="Ebbesson L."/>
            <person name="Teles M."/>
            <person name="MacKenzie S."/>
            <person name="Amaro C."/>
        </authorList>
    </citation>
    <scope>NUCLEOTIDE SEQUENCE</scope>
</reference>
<protein>
    <submittedName>
        <fullName evidence="1">Uncharacterized protein</fullName>
    </submittedName>
</protein>
<name>A0A0E9RC24_ANGAN</name>
<reference evidence="1" key="1">
    <citation type="submission" date="2014-11" db="EMBL/GenBank/DDBJ databases">
        <authorList>
            <person name="Amaro Gonzalez C."/>
        </authorList>
    </citation>
    <scope>NUCLEOTIDE SEQUENCE</scope>
</reference>
<sequence>MSSRCKVMSHVSQLFDSQQRRDNVLAKPVVD</sequence>
<organism evidence="1">
    <name type="scientific">Anguilla anguilla</name>
    <name type="common">European freshwater eel</name>
    <name type="synonym">Muraena anguilla</name>
    <dbReference type="NCBI Taxonomy" id="7936"/>
    <lineage>
        <taxon>Eukaryota</taxon>
        <taxon>Metazoa</taxon>
        <taxon>Chordata</taxon>
        <taxon>Craniata</taxon>
        <taxon>Vertebrata</taxon>
        <taxon>Euteleostomi</taxon>
        <taxon>Actinopterygii</taxon>
        <taxon>Neopterygii</taxon>
        <taxon>Teleostei</taxon>
        <taxon>Anguilliformes</taxon>
        <taxon>Anguillidae</taxon>
        <taxon>Anguilla</taxon>
    </lineage>
</organism>
<evidence type="ECO:0000313" key="1">
    <source>
        <dbReference type="EMBL" id="JAH26654.1"/>
    </source>
</evidence>
<proteinExistence type="predicted"/>
<dbReference type="EMBL" id="GBXM01081923">
    <property type="protein sequence ID" value="JAH26654.1"/>
    <property type="molecule type" value="Transcribed_RNA"/>
</dbReference>